<dbReference type="Pfam" id="PF04965">
    <property type="entry name" value="GPW_gp25"/>
    <property type="match status" value="1"/>
</dbReference>
<dbReference type="Proteomes" id="UP000519897">
    <property type="component" value="Unassembled WGS sequence"/>
</dbReference>
<dbReference type="EMBL" id="JACIEC010000012">
    <property type="protein sequence ID" value="MBB4145814.1"/>
    <property type="molecule type" value="Genomic_DNA"/>
</dbReference>
<evidence type="ECO:0000259" key="1">
    <source>
        <dbReference type="Pfam" id="PF04965"/>
    </source>
</evidence>
<evidence type="ECO:0000313" key="2">
    <source>
        <dbReference type="EMBL" id="MBB4145814.1"/>
    </source>
</evidence>
<dbReference type="AlphaFoldDB" id="A0A7W6PT94"/>
<accession>A0A7W6PT94</accession>
<dbReference type="SUPFAM" id="SSF160719">
    <property type="entry name" value="gpW/gp25-like"/>
    <property type="match status" value="1"/>
</dbReference>
<proteinExistence type="predicted"/>
<name>A0A7W6PT94_9HYPH</name>
<protein>
    <recommendedName>
        <fullName evidence="1">IraD/Gp25-like domain-containing protein</fullName>
    </recommendedName>
</protein>
<dbReference type="Gene3D" id="3.10.450.40">
    <property type="match status" value="1"/>
</dbReference>
<dbReference type="InterPro" id="IPR007048">
    <property type="entry name" value="IraD/Gp25-like"/>
</dbReference>
<sequence>MVGLDRRTGKRVSNLESAYQAVIFTLSTRIGDVVLLREFGGGVVELLGRAMTPALFAAWKQLIATAIDVWEPRFRVRRVLATGSAEQIRLGHAGLIIEADFRPRGHLGDQTVERVVEFGLGFNGGVTLR</sequence>
<evidence type="ECO:0000313" key="3">
    <source>
        <dbReference type="Proteomes" id="UP000519897"/>
    </source>
</evidence>
<reference evidence="2 3" key="1">
    <citation type="submission" date="2020-08" db="EMBL/GenBank/DDBJ databases">
        <title>Genomic Encyclopedia of Type Strains, Phase IV (KMG-IV): sequencing the most valuable type-strain genomes for metagenomic binning, comparative biology and taxonomic classification.</title>
        <authorList>
            <person name="Goeker M."/>
        </authorList>
    </citation>
    <scope>NUCLEOTIDE SEQUENCE [LARGE SCALE GENOMIC DNA]</scope>
    <source>
        <strain evidence="2 3">DSM 29514</strain>
    </source>
</reference>
<feature type="domain" description="IraD/Gp25-like" evidence="1">
    <location>
        <begin position="22"/>
        <end position="87"/>
    </location>
</feature>
<comment type="caution">
    <text evidence="2">The sequence shown here is derived from an EMBL/GenBank/DDBJ whole genome shotgun (WGS) entry which is preliminary data.</text>
</comment>
<keyword evidence="3" id="KW-1185">Reference proteome</keyword>
<dbReference type="RefSeq" id="WP_165130349.1">
    <property type="nucleotide sequence ID" value="NZ_CP049247.1"/>
</dbReference>
<organism evidence="2 3">
    <name type="scientific">Rhizobium rhizoryzae</name>
    <dbReference type="NCBI Taxonomy" id="451876"/>
    <lineage>
        <taxon>Bacteria</taxon>
        <taxon>Pseudomonadati</taxon>
        <taxon>Pseudomonadota</taxon>
        <taxon>Alphaproteobacteria</taxon>
        <taxon>Hyphomicrobiales</taxon>
        <taxon>Rhizobiaceae</taxon>
        <taxon>Rhizobium/Agrobacterium group</taxon>
        <taxon>Rhizobium</taxon>
    </lineage>
</organism>
<gene>
    <name evidence="2" type="ORF">GGQ72_004380</name>
</gene>